<dbReference type="AlphaFoldDB" id="A0A0H5R0D7"/>
<evidence type="ECO:0000313" key="2">
    <source>
        <dbReference type="EMBL" id="CRZ07446.1"/>
    </source>
</evidence>
<dbReference type="EMBL" id="HACM01007004">
    <property type="protein sequence ID" value="CRZ07446.1"/>
    <property type="molecule type" value="Transcribed_RNA"/>
</dbReference>
<sequence>MMAIPPSNASMQFSTIIFTIAVLVIAQSATFGCECGTVVENRNHQRPPHYQPLIDQINDLIDRDPLPPLPVCSDSNDVSIPYRRSAIGVQRSTAARQEQYDEGLDLDTIERQVGQLLTELLGKEGFSKGKAGETFAKQIRDKSIYQRAKRFLGRSSFQFKQPSRIDVHRG</sequence>
<organism evidence="2">
    <name type="scientific">Spongospora subterranea</name>
    <dbReference type="NCBI Taxonomy" id="70186"/>
    <lineage>
        <taxon>Eukaryota</taxon>
        <taxon>Sar</taxon>
        <taxon>Rhizaria</taxon>
        <taxon>Endomyxa</taxon>
        <taxon>Phytomyxea</taxon>
        <taxon>Plasmodiophorida</taxon>
        <taxon>Plasmodiophoridae</taxon>
        <taxon>Spongospora</taxon>
    </lineage>
</organism>
<accession>A0A0H5R0D7</accession>
<dbReference type="EMBL" id="HACM01007007">
    <property type="protein sequence ID" value="CRZ07449.1"/>
    <property type="molecule type" value="Transcribed_RNA"/>
</dbReference>
<proteinExistence type="predicted"/>
<protein>
    <submittedName>
        <fullName evidence="2">Uncharacterized protein</fullName>
    </submittedName>
</protein>
<feature type="signal peptide" evidence="1">
    <location>
        <begin position="1"/>
        <end position="26"/>
    </location>
</feature>
<feature type="chain" id="PRO_5011353020" evidence="1">
    <location>
        <begin position="27"/>
        <end position="170"/>
    </location>
</feature>
<reference evidence="2" key="1">
    <citation type="submission" date="2015-04" db="EMBL/GenBank/DDBJ databases">
        <title>The genome sequence of the plant pathogenic Rhizarian Plasmodiophora brassicae reveals insights in its biotrophic life cycle and the origin of chitin synthesis.</title>
        <authorList>
            <person name="Schwelm A."/>
            <person name="Fogelqvist J."/>
            <person name="Knaust A."/>
            <person name="Julke S."/>
            <person name="Lilja T."/>
            <person name="Dhandapani V."/>
            <person name="Bonilla-Rosso G."/>
            <person name="Karlsson M."/>
            <person name="Shevchenko A."/>
            <person name="Choi S.R."/>
            <person name="Kim H.G."/>
            <person name="Park J.Y."/>
            <person name="Lim Y.P."/>
            <person name="Ludwig-Muller J."/>
            <person name="Dixelius C."/>
        </authorList>
    </citation>
    <scope>NUCLEOTIDE SEQUENCE</scope>
    <source>
        <tissue evidence="2">Potato root galls</tissue>
    </source>
</reference>
<evidence type="ECO:0000256" key="1">
    <source>
        <dbReference type="SAM" id="SignalP"/>
    </source>
</evidence>
<name>A0A0H5R0D7_9EUKA</name>
<keyword evidence="1" id="KW-0732">Signal</keyword>